<proteinExistence type="predicted"/>
<reference evidence="1 2" key="1">
    <citation type="journal article" date="2021" name="Elife">
        <title>Chloroplast acquisition without the gene transfer in kleptoplastic sea slugs, Plakobranchus ocellatus.</title>
        <authorList>
            <person name="Maeda T."/>
            <person name="Takahashi S."/>
            <person name="Yoshida T."/>
            <person name="Shimamura S."/>
            <person name="Takaki Y."/>
            <person name="Nagai Y."/>
            <person name="Toyoda A."/>
            <person name="Suzuki Y."/>
            <person name="Arimoto A."/>
            <person name="Ishii H."/>
            <person name="Satoh N."/>
            <person name="Nishiyama T."/>
            <person name="Hasebe M."/>
            <person name="Maruyama T."/>
            <person name="Minagawa J."/>
            <person name="Obokata J."/>
            <person name="Shigenobu S."/>
        </authorList>
    </citation>
    <scope>NUCLEOTIDE SEQUENCE [LARGE SCALE GENOMIC DNA]</scope>
</reference>
<accession>A0AAV4FSS5</accession>
<gene>
    <name evidence="1" type="ORF">ElyMa_003938000</name>
</gene>
<protein>
    <submittedName>
        <fullName evidence="1">Uncharacterized protein</fullName>
    </submittedName>
</protein>
<comment type="caution">
    <text evidence="1">The sequence shown here is derived from an EMBL/GenBank/DDBJ whole genome shotgun (WGS) entry which is preliminary data.</text>
</comment>
<dbReference type="EMBL" id="BMAT01008005">
    <property type="protein sequence ID" value="GFR76159.1"/>
    <property type="molecule type" value="Genomic_DNA"/>
</dbReference>
<name>A0AAV4FSS5_9GAST</name>
<evidence type="ECO:0000313" key="1">
    <source>
        <dbReference type="EMBL" id="GFR76159.1"/>
    </source>
</evidence>
<dbReference type="AlphaFoldDB" id="A0AAV4FSS5"/>
<keyword evidence="2" id="KW-1185">Reference proteome</keyword>
<organism evidence="1 2">
    <name type="scientific">Elysia marginata</name>
    <dbReference type="NCBI Taxonomy" id="1093978"/>
    <lineage>
        <taxon>Eukaryota</taxon>
        <taxon>Metazoa</taxon>
        <taxon>Spiralia</taxon>
        <taxon>Lophotrochozoa</taxon>
        <taxon>Mollusca</taxon>
        <taxon>Gastropoda</taxon>
        <taxon>Heterobranchia</taxon>
        <taxon>Euthyneura</taxon>
        <taxon>Panpulmonata</taxon>
        <taxon>Sacoglossa</taxon>
        <taxon>Placobranchoidea</taxon>
        <taxon>Plakobranchidae</taxon>
        <taxon>Elysia</taxon>
    </lineage>
</organism>
<dbReference type="Proteomes" id="UP000762676">
    <property type="component" value="Unassembled WGS sequence"/>
</dbReference>
<evidence type="ECO:0000313" key="2">
    <source>
        <dbReference type="Proteomes" id="UP000762676"/>
    </source>
</evidence>
<sequence length="134" mass="14830">MGKLMSSPTHSLAPRYLFHRRCPATKQFITSFLLSPVTKASQNRLHVLAISHVWLATKNCAVKCPDIFGQAQDFTSSAYNIMIHLCSVVSLRVLPDLYCHKDGHGKSLTASMVSHMPEYIPLNVQSANVLYGTA</sequence>